<evidence type="ECO:0000256" key="1">
    <source>
        <dbReference type="SAM" id="MobiDB-lite"/>
    </source>
</evidence>
<dbReference type="PANTHER" id="PTHR38699:SF1">
    <property type="entry name" value="MITOPHAGY RECEPTOR ATG43"/>
    <property type="match status" value="1"/>
</dbReference>
<reference evidence="2" key="1">
    <citation type="submission" date="2023-10" db="EMBL/GenBank/DDBJ databases">
        <authorList>
            <person name="Noh H."/>
        </authorList>
    </citation>
    <scope>NUCLEOTIDE SEQUENCE</scope>
    <source>
        <strain evidence="2">DUCC4014</strain>
    </source>
</reference>
<dbReference type="Pfam" id="PF08589">
    <property type="entry name" value="ATG43"/>
    <property type="match status" value="1"/>
</dbReference>
<dbReference type="Proteomes" id="UP000827549">
    <property type="component" value="Chromosome 3"/>
</dbReference>
<dbReference type="RefSeq" id="XP_062627132.1">
    <property type="nucleotide sequence ID" value="XM_062771148.1"/>
</dbReference>
<keyword evidence="3" id="KW-1185">Reference proteome</keyword>
<dbReference type="GO" id="GO:0000423">
    <property type="term" value="P:mitophagy"/>
    <property type="evidence" value="ECO:0007669"/>
    <property type="project" value="InterPro"/>
</dbReference>
<sequence length="131" mass="13966">MASAATYPDTLPDVSSARAQHAQQRREAVRQRVRASLPPLPELRFEQAYLRSVLPALSPSQKSDGSASVAIVRGHGVDVQWGKVAWITVRDQVISPLLQGVFWGLLGIVAGGAQTSLRAALGWPSASKAKA</sequence>
<dbReference type="InterPro" id="IPR013898">
    <property type="entry name" value="Atg43"/>
</dbReference>
<dbReference type="AlphaFoldDB" id="A0AAF0Y6Q7"/>
<dbReference type="GO" id="GO:0140580">
    <property type="term" value="F:mitochondrion autophagosome adaptor activity"/>
    <property type="evidence" value="ECO:0007669"/>
    <property type="project" value="InterPro"/>
</dbReference>
<protein>
    <submittedName>
        <fullName evidence="2">Purtative protein</fullName>
    </submittedName>
</protein>
<evidence type="ECO:0000313" key="2">
    <source>
        <dbReference type="EMBL" id="WOO81100.1"/>
    </source>
</evidence>
<name>A0AAF0Y6Q7_9TREE</name>
<accession>A0AAF0Y6Q7</accession>
<organism evidence="2 3">
    <name type="scientific">Vanrija pseudolonga</name>
    <dbReference type="NCBI Taxonomy" id="143232"/>
    <lineage>
        <taxon>Eukaryota</taxon>
        <taxon>Fungi</taxon>
        <taxon>Dikarya</taxon>
        <taxon>Basidiomycota</taxon>
        <taxon>Agaricomycotina</taxon>
        <taxon>Tremellomycetes</taxon>
        <taxon>Trichosporonales</taxon>
        <taxon>Trichosporonaceae</taxon>
        <taxon>Vanrija</taxon>
    </lineage>
</organism>
<feature type="region of interest" description="Disordered" evidence="1">
    <location>
        <begin position="1"/>
        <end position="31"/>
    </location>
</feature>
<evidence type="ECO:0000313" key="3">
    <source>
        <dbReference type="Proteomes" id="UP000827549"/>
    </source>
</evidence>
<proteinExistence type="predicted"/>
<gene>
    <name evidence="2" type="primary">SPAC14C4.01c</name>
    <name evidence="2" type="ORF">LOC62_03G004630</name>
</gene>
<dbReference type="EMBL" id="CP086716">
    <property type="protein sequence ID" value="WOO81100.1"/>
    <property type="molecule type" value="Genomic_DNA"/>
</dbReference>
<dbReference type="GeneID" id="87807866"/>
<dbReference type="PANTHER" id="PTHR38699">
    <property type="entry name" value="CHROMOSOME 1, WHOLE GENOME SHOTGUN SEQUENCE"/>
    <property type="match status" value="1"/>
</dbReference>